<accession>A0ACB9XNV5</accession>
<name>A0ACB9XNV5_CHAAC</name>
<proteinExistence type="predicted"/>
<evidence type="ECO:0000313" key="2">
    <source>
        <dbReference type="Proteomes" id="UP001057452"/>
    </source>
</evidence>
<organism evidence="1 2">
    <name type="scientific">Chaenocephalus aceratus</name>
    <name type="common">Blackfin icefish</name>
    <name type="synonym">Chaenichthys aceratus</name>
    <dbReference type="NCBI Taxonomy" id="36190"/>
    <lineage>
        <taxon>Eukaryota</taxon>
        <taxon>Metazoa</taxon>
        <taxon>Chordata</taxon>
        <taxon>Craniata</taxon>
        <taxon>Vertebrata</taxon>
        <taxon>Euteleostomi</taxon>
        <taxon>Actinopterygii</taxon>
        <taxon>Neopterygii</taxon>
        <taxon>Teleostei</taxon>
        <taxon>Neoteleostei</taxon>
        <taxon>Acanthomorphata</taxon>
        <taxon>Eupercaria</taxon>
        <taxon>Perciformes</taxon>
        <taxon>Notothenioidei</taxon>
        <taxon>Channichthyidae</taxon>
        <taxon>Chaenocephalus</taxon>
    </lineage>
</organism>
<sequence length="98" mass="11025">MKSVSLIPPLQSEHVQRSLFPELHASAFDPVSSVRLSRTGHRMRALGLAPPQGRNLDLKERSERETQTQGPRGEKTDCLSEAYQAMFKALSITFFELI</sequence>
<comment type="caution">
    <text evidence="1">The sequence shown here is derived from an EMBL/GenBank/DDBJ whole genome shotgun (WGS) entry which is preliminary data.</text>
</comment>
<keyword evidence="2" id="KW-1185">Reference proteome</keyword>
<evidence type="ECO:0000313" key="1">
    <source>
        <dbReference type="EMBL" id="KAI4828217.1"/>
    </source>
</evidence>
<reference evidence="1" key="1">
    <citation type="submission" date="2022-05" db="EMBL/GenBank/DDBJ databases">
        <title>Chromosome-level genome of Chaenocephalus aceratus.</title>
        <authorList>
            <person name="Park H."/>
        </authorList>
    </citation>
    <scope>NUCLEOTIDE SEQUENCE</scope>
    <source>
        <strain evidence="1">KU_202001</strain>
    </source>
</reference>
<gene>
    <name evidence="1" type="ORF">KUCAC02_022322</name>
</gene>
<dbReference type="EMBL" id="CM043788">
    <property type="protein sequence ID" value="KAI4828217.1"/>
    <property type="molecule type" value="Genomic_DNA"/>
</dbReference>
<dbReference type="Proteomes" id="UP001057452">
    <property type="component" value="Chromosome 4"/>
</dbReference>
<protein>
    <submittedName>
        <fullName evidence="1">Uncharacterized protein</fullName>
    </submittedName>
</protein>